<dbReference type="PANTHER" id="PTHR32179">
    <property type="entry name" value="NICOTINATE-NUCLEOTIDE PYROPHOSPHORYLASE [CARBOXYLATING]"/>
    <property type="match status" value="1"/>
</dbReference>
<dbReference type="Gene3D" id="3.90.1170.20">
    <property type="entry name" value="Quinolinate phosphoribosyl transferase, N-terminal domain"/>
    <property type="match status" value="1"/>
</dbReference>
<evidence type="ECO:0000313" key="15">
    <source>
        <dbReference type="EMBL" id="SAL21264.1"/>
    </source>
</evidence>
<evidence type="ECO:0000256" key="10">
    <source>
        <dbReference type="ARBA" id="ARBA00047445"/>
    </source>
</evidence>
<evidence type="ECO:0000256" key="7">
    <source>
        <dbReference type="ARBA" id="ARBA00022676"/>
    </source>
</evidence>
<dbReference type="InterPro" id="IPR004393">
    <property type="entry name" value="NadC"/>
</dbReference>
<dbReference type="Proteomes" id="UP000054683">
    <property type="component" value="Unassembled WGS sequence"/>
</dbReference>
<dbReference type="GO" id="GO:0005737">
    <property type="term" value="C:cytoplasm"/>
    <property type="evidence" value="ECO:0007669"/>
    <property type="project" value="TreeGrafter"/>
</dbReference>
<evidence type="ECO:0000256" key="1">
    <source>
        <dbReference type="ARBA" id="ARBA00003237"/>
    </source>
</evidence>
<dbReference type="InterPro" id="IPR013785">
    <property type="entry name" value="Aldolase_TIM"/>
</dbReference>
<dbReference type="EC" id="2.4.2.19" evidence="5"/>
<evidence type="ECO:0000256" key="9">
    <source>
        <dbReference type="ARBA" id="ARBA00033102"/>
    </source>
</evidence>
<dbReference type="AlphaFoldDB" id="A0A158FN24"/>
<evidence type="ECO:0000256" key="12">
    <source>
        <dbReference type="PIRNR" id="PIRNR006250"/>
    </source>
</evidence>
<comment type="subunit">
    <text evidence="4">Hexamer formed by 3 homodimers.</text>
</comment>
<dbReference type="FunFam" id="3.90.1170.20:FF:000001">
    <property type="entry name" value="Nicotinate-nucleotide diphosphorylase (Carboxylating)"/>
    <property type="match status" value="1"/>
</dbReference>
<evidence type="ECO:0000256" key="11">
    <source>
        <dbReference type="ARBA" id="ARBA00069173"/>
    </source>
</evidence>
<dbReference type="InterPro" id="IPR002638">
    <property type="entry name" value="Quinolinate_PRibosylTrfase_C"/>
</dbReference>
<evidence type="ECO:0000259" key="14">
    <source>
        <dbReference type="Pfam" id="PF02749"/>
    </source>
</evidence>
<reference evidence="15 16" key="1">
    <citation type="submission" date="2016-01" db="EMBL/GenBank/DDBJ databases">
        <authorList>
            <person name="Oliw E.H."/>
        </authorList>
    </citation>
    <scope>NUCLEOTIDE SEQUENCE [LARGE SCALE GENOMIC DNA]</scope>
    <source>
        <strain evidence="15">LMG 27134</strain>
    </source>
</reference>
<dbReference type="Pfam" id="PF01729">
    <property type="entry name" value="QRPTase_C"/>
    <property type="match status" value="1"/>
</dbReference>
<dbReference type="SUPFAM" id="SSF54675">
    <property type="entry name" value="Nicotinate/Quinolinate PRTase N-terminal domain-like"/>
    <property type="match status" value="1"/>
</dbReference>
<comment type="similarity">
    <text evidence="3 12">Belongs to the NadC/ModD family.</text>
</comment>
<dbReference type="GO" id="GO:0004514">
    <property type="term" value="F:nicotinate-nucleotide diphosphorylase (carboxylating) activity"/>
    <property type="evidence" value="ECO:0007669"/>
    <property type="project" value="UniProtKB-EC"/>
</dbReference>
<dbReference type="CDD" id="cd01572">
    <property type="entry name" value="QPRTase"/>
    <property type="match status" value="1"/>
</dbReference>
<dbReference type="Pfam" id="PF02749">
    <property type="entry name" value="QRPTase_N"/>
    <property type="match status" value="1"/>
</dbReference>
<dbReference type="Gene3D" id="3.20.20.70">
    <property type="entry name" value="Aldolase class I"/>
    <property type="match status" value="1"/>
</dbReference>
<evidence type="ECO:0000313" key="16">
    <source>
        <dbReference type="Proteomes" id="UP000054683"/>
    </source>
</evidence>
<comment type="pathway">
    <text evidence="2">Cofactor biosynthesis; NAD(+) biosynthesis; nicotinate D-ribonucleotide from quinolinate: step 1/1.</text>
</comment>
<dbReference type="FunFam" id="3.20.20.70:FF:000030">
    <property type="entry name" value="Nicotinate-nucleotide pyrophosphorylase, carboxylating"/>
    <property type="match status" value="1"/>
</dbReference>
<proteinExistence type="inferred from homology"/>
<dbReference type="SUPFAM" id="SSF51690">
    <property type="entry name" value="Nicotinate/Quinolinate PRTase C-terminal domain-like"/>
    <property type="match status" value="1"/>
</dbReference>
<accession>A0A158FN24</accession>
<dbReference type="RefSeq" id="WP_062083571.1">
    <property type="nucleotide sequence ID" value="NZ_FCOK02000006.1"/>
</dbReference>
<evidence type="ECO:0000256" key="6">
    <source>
        <dbReference type="ARBA" id="ARBA00022642"/>
    </source>
</evidence>
<organism evidence="15 16">
    <name type="scientific">Caballeronia udeis</name>
    <dbReference type="NCBI Taxonomy" id="1232866"/>
    <lineage>
        <taxon>Bacteria</taxon>
        <taxon>Pseudomonadati</taxon>
        <taxon>Pseudomonadota</taxon>
        <taxon>Betaproteobacteria</taxon>
        <taxon>Burkholderiales</taxon>
        <taxon>Burkholderiaceae</taxon>
        <taxon>Caballeronia</taxon>
    </lineage>
</organism>
<comment type="function">
    <text evidence="1">Involved in the catabolism of quinolinic acid (QA).</text>
</comment>
<dbReference type="InterPro" id="IPR022412">
    <property type="entry name" value="Quinolinate_PRibosylTrfase_N"/>
</dbReference>
<dbReference type="UniPathway" id="UPA00253">
    <property type="reaction ID" value="UER00331"/>
</dbReference>
<dbReference type="EMBL" id="FCOK02000006">
    <property type="protein sequence ID" value="SAL21264.1"/>
    <property type="molecule type" value="Genomic_DNA"/>
</dbReference>
<evidence type="ECO:0000259" key="13">
    <source>
        <dbReference type="Pfam" id="PF01729"/>
    </source>
</evidence>
<keyword evidence="7 12" id="KW-0328">Glycosyltransferase</keyword>
<sequence>MYDVFQTDRLIDMWLTEDIGYCDLTAQVMIEANETGAFFMNAREDLIVAGVDVAARVFKRYDPTLEVVVRVKDGDHVKKGAVLLDVRGNARSVLTAERTALNIVQRMSGIANLTAEYVKAVAGTRARLIDTRKTTPGLRMLEKHAVTCGGGLNHRLGLDNGVMIKDNHIAVCGGITKAVQRARRQLPVLTKLEVECDRIEQVEEALEAGVDVIMLDNMSVEEMTKAVELVNGRTKLEASGGINLATIGAISRTGVDYISTSKINQASVCVDIGLDEAE</sequence>
<dbReference type="NCBIfam" id="TIGR00078">
    <property type="entry name" value="nadC"/>
    <property type="match status" value="1"/>
</dbReference>
<dbReference type="InterPro" id="IPR027277">
    <property type="entry name" value="NadC/ModD"/>
</dbReference>
<evidence type="ECO:0000256" key="4">
    <source>
        <dbReference type="ARBA" id="ARBA00011218"/>
    </source>
</evidence>
<dbReference type="InterPro" id="IPR036068">
    <property type="entry name" value="Nicotinate_pribotase-like_C"/>
</dbReference>
<feature type="domain" description="Quinolinate phosphoribosyl transferase C-terminal" evidence="13">
    <location>
        <begin position="110"/>
        <end position="275"/>
    </location>
</feature>
<protein>
    <recommendedName>
        <fullName evidence="11">Probable nicotinate-nucleotide pyrophosphorylase [carboxylating]</fullName>
        <ecNumber evidence="5">2.4.2.19</ecNumber>
    </recommendedName>
    <alternativeName>
        <fullName evidence="9">Quinolinate phosphoribosyltransferase [decarboxylating]</fullName>
    </alternativeName>
</protein>
<evidence type="ECO:0000256" key="3">
    <source>
        <dbReference type="ARBA" id="ARBA00009400"/>
    </source>
</evidence>
<name>A0A158FN24_9BURK</name>
<dbReference type="GO" id="GO:0009435">
    <property type="term" value="P:NAD+ biosynthetic process"/>
    <property type="evidence" value="ECO:0007669"/>
    <property type="project" value="UniProtKB-UniPathway"/>
</dbReference>
<dbReference type="InterPro" id="IPR037128">
    <property type="entry name" value="Quinolinate_PRibosylTase_N_sf"/>
</dbReference>
<gene>
    <name evidence="15" type="ORF">AWB69_01408</name>
</gene>
<evidence type="ECO:0000256" key="8">
    <source>
        <dbReference type="ARBA" id="ARBA00022679"/>
    </source>
</evidence>
<keyword evidence="8 12" id="KW-0808">Transferase</keyword>
<dbReference type="OrthoDB" id="9782546at2"/>
<evidence type="ECO:0000256" key="2">
    <source>
        <dbReference type="ARBA" id="ARBA00004893"/>
    </source>
</evidence>
<comment type="catalytic activity">
    <reaction evidence="10">
        <text>nicotinate beta-D-ribonucleotide + CO2 + diphosphate = quinolinate + 5-phospho-alpha-D-ribose 1-diphosphate + 2 H(+)</text>
        <dbReference type="Rhea" id="RHEA:12733"/>
        <dbReference type="ChEBI" id="CHEBI:15378"/>
        <dbReference type="ChEBI" id="CHEBI:16526"/>
        <dbReference type="ChEBI" id="CHEBI:29959"/>
        <dbReference type="ChEBI" id="CHEBI:33019"/>
        <dbReference type="ChEBI" id="CHEBI:57502"/>
        <dbReference type="ChEBI" id="CHEBI:58017"/>
        <dbReference type="EC" id="2.4.2.19"/>
    </reaction>
</comment>
<dbReference type="PANTHER" id="PTHR32179:SF3">
    <property type="entry name" value="NICOTINATE-NUCLEOTIDE PYROPHOSPHORYLASE [CARBOXYLATING]"/>
    <property type="match status" value="1"/>
</dbReference>
<dbReference type="GO" id="GO:0034213">
    <property type="term" value="P:quinolinate catabolic process"/>
    <property type="evidence" value="ECO:0007669"/>
    <property type="project" value="TreeGrafter"/>
</dbReference>
<dbReference type="PIRSF" id="PIRSF006250">
    <property type="entry name" value="NadC_ModD"/>
    <property type="match status" value="1"/>
</dbReference>
<evidence type="ECO:0000256" key="5">
    <source>
        <dbReference type="ARBA" id="ARBA00011944"/>
    </source>
</evidence>
<feature type="domain" description="Quinolinate phosphoribosyl transferase N-terminal" evidence="14">
    <location>
        <begin position="23"/>
        <end position="108"/>
    </location>
</feature>
<keyword evidence="6" id="KW-0662">Pyridine nucleotide biosynthesis</keyword>